<gene>
    <name evidence="1" type="ORF">B5V03_25915</name>
</gene>
<name>A0A4Q1UTC9_9BRAD</name>
<proteinExistence type="predicted"/>
<organism evidence="1 2">
    <name type="scientific">Bradyrhizobium betae</name>
    <dbReference type="NCBI Taxonomy" id="244734"/>
    <lineage>
        <taxon>Bacteria</taxon>
        <taxon>Pseudomonadati</taxon>
        <taxon>Pseudomonadota</taxon>
        <taxon>Alphaproteobacteria</taxon>
        <taxon>Hyphomicrobiales</taxon>
        <taxon>Nitrobacteraceae</taxon>
        <taxon>Bradyrhizobium</taxon>
    </lineage>
</organism>
<protein>
    <submittedName>
        <fullName evidence="1">Uncharacterized protein</fullName>
    </submittedName>
</protein>
<dbReference type="AlphaFoldDB" id="A0A4Q1UTC9"/>
<evidence type="ECO:0000313" key="2">
    <source>
        <dbReference type="Proteomes" id="UP000290819"/>
    </source>
</evidence>
<evidence type="ECO:0000313" key="1">
    <source>
        <dbReference type="EMBL" id="RXT41941.1"/>
    </source>
</evidence>
<accession>A0A4Q1UTC9</accession>
<dbReference type="EMBL" id="MZXW01000035">
    <property type="protein sequence ID" value="RXT41941.1"/>
    <property type="molecule type" value="Genomic_DNA"/>
</dbReference>
<reference evidence="1 2" key="1">
    <citation type="submission" date="2017-03" db="EMBL/GenBank/DDBJ databases">
        <authorList>
            <person name="Safronova V.I."/>
            <person name="Sazanova A.L."/>
            <person name="Chirak E.R."/>
        </authorList>
    </citation>
    <scope>NUCLEOTIDE SEQUENCE [LARGE SCALE GENOMIC DNA]</scope>
    <source>
        <strain evidence="1 2">Opo-243</strain>
    </source>
</reference>
<comment type="caution">
    <text evidence="1">The sequence shown here is derived from an EMBL/GenBank/DDBJ whole genome shotgun (WGS) entry which is preliminary data.</text>
</comment>
<dbReference type="Proteomes" id="UP000290819">
    <property type="component" value="Unassembled WGS sequence"/>
</dbReference>
<sequence>MRSSRQHDMLEPLLETRVIILEISSRFAPEAVLTADAGALSSGRMISRNDSVIFNARERGEHIDAG</sequence>
<keyword evidence="2" id="KW-1185">Reference proteome</keyword>